<protein>
    <submittedName>
        <fullName evidence="2">Uncharacterized protein</fullName>
    </submittedName>
</protein>
<name>A0A5E4N0D9_9HEMI</name>
<evidence type="ECO:0000313" key="2">
    <source>
        <dbReference type="EMBL" id="VVC38132.1"/>
    </source>
</evidence>
<gene>
    <name evidence="2" type="ORF">CINCED_3A025079</name>
</gene>
<organism evidence="2 3">
    <name type="scientific">Cinara cedri</name>
    <dbReference type="NCBI Taxonomy" id="506608"/>
    <lineage>
        <taxon>Eukaryota</taxon>
        <taxon>Metazoa</taxon>
        <taxon>Ecdysozoa</taxon>
        <taxon>Arthropoda</taxon>
        <taxon>Hexapoda</taxon>
        <taxon>Insecta</taxon>
        <taxon>Pterygota</taxon>
        <taxon>Neoptera</taxon>
        <taxon>Paraneoptera</taxon>
        <taxon>Hemiptera</taxon>
        <taxon>Sternorrhyncha</taxon>
        <taxon>Aphidomorpha</taxon>
        <taxon>Aphidoidea</taxon>
        <taxon>Aphididae</taxon>
        <taxon>Lachninae</taxon>
        <taxon>Cinara</taxon>
    </lineage>
</organism>
<accession>A0A5E4N0D9</accession>
<sequence length="114" mass="12882">MGSDDRIQYYATPDAPFRQPKSRNENPNENPPRYVAIATTATPSARRLRTLYARHALIPDTSRCRAHECVLCVAVAYTLRIAKQTVRVQSSVPTDRVFVRRTIATNLSTTRYTG</sequence>
<proteinExistence type="predicted"/>
<dbReference type="EMBL" id="CABPRJ010001463">
    <property type="protein sequence ID" value="VVC38132.1"/>
    <property type="molecule type" value="Genomic_DNA"/>
</dbReference>
<keyword evidence="3" id="KW-1185">Reference proteome</keyword>
<evidence type="ECO:0000313" key="3">
    <source>
        <dbReference type="Proteomes" id="UP000325440"/>
    </source>
</evidence>
<dbReference type="AlphaFoldDB" id="A0A5E4N0D9"/>
<feature type="region of interest" description="Disordered" evidence="1">
    <location>
        <begin position="1"/>
        <end position="33"/>
    </location>
</feature>
<reference evidence="2 3" key="1">
    <citation type="submission" date="2019-08" db="EMBL/GenBank/DDBJ databases">
        <authorList>
            <person name="Alioto T."/>
            <person name="Alioto T."/>
            <person name="Gomez Garrido J."/>
        </authorList>
    </citation>
    <scope>NUCLEOTIDE SEQUENCE [LARGE SCALE GENOMIC DNA]</scope>
</reference>
<dbReference type="Proteomes" id="UP000325440">
    <property type="component" value="Unassembled WGS sequence"/>
</dbReference>
<evidence type="ECO:0000256" key="1">
    <source>
        <dbReference type="SAM" id="MobiDB-lite"/>
    </source>
</evidence>